<gene>
    <name evidence="3" type="ORF">CDEB00056_LOCUS20765</name>
</gene>
<dbReference type="AlphaFoldDB" id="A0A7S3QFP4"/>
<evidence type="ECO:0000256" key="1">
    <source>
        <dbReference type="SAM" id="Coils"/>
    </source>
</evidence>
<reference evidence="3" key="1">
    <citation type="submission" date="2021-01" db="EMBL/GenBank/DDBJ databases">
        <authorList>
            <person name="Corre E."/>
            <person name="Pelletier E."/>
            <person name="Niang G."/>
            <person name="Scheremetjew M."/>
            <person name="Finn R."/>
            <person name="Kale V."/>
            <person name="Holt S."/>
            <person name="Cochrane G."/>
            <person name="Meng A."/>
            <person name="Brown T."/>
            <person name="Cohen L."/>
        </authorList>
    </citation>
    <scope>NUCLEOTIDE SEQUENCE</scope>
    <source>
        <strain evidence="3">MM31A-1</strain>
    </source>
</reference>
<feature type="compositionally biased region" description="Low complexity" evidence="2">
    <location>
        <begin position="220"/>
        <end position="230"/>
    </location>
</feature>
<protein>
    <submittedName>
        <fullName evidence="3">Uncharacterized protein</fullName>
    </submittedName>
</protein>
<feature type="compositionally biased region" description="Low complexity" evidence="2">
    <location>
        <begin position="134"/>
        <end position="146"/>
    </location>
</feature>
<feature type="compositionally biased region" description="Polar residues" evidence="2">
    <location>
        <begin position="287"/>
        <end position="301"/>
    </location>
</feature>
<feature type="compositionally biased region" description="Polar residues" evidence="2">
    <location>
        <begin position="98"/>
        <end position="107"/>
    </location>
</feature>
<feature type="compositionally biased region" description="Low complexity" evidence="2">
    <location>
        <begin position="63"/>
        <end position="89"/>
    </location>
</feature>
<proteinExistence type="predicted"/>
<feature type="coiled-coil region" evidence="1">
    <location>
        <begin position="320"/>
        <end position="347"/>
    </location>
</feature>
<feature type="region of interest" description="Disordered" evidence="2">
    <location>
        <begin position="279"/>
        <end position="301"/>
    </location>
</feature>
<organism evidence="3">
    <name type="scientific">Chaetoceros debilis</name>
    <dbReference type="NCBI Taxonomy" id="122233"/>
    <lineage>
        <taxon>Eukaryota</taxon>
        <taxon>Sar</taxon>
        <taxon>Stramenopiles</taxon>
        <taxon>Ochrophyta</taxon>
        <taxon>Bacillariophyta</taxon>
        <taxon>Coscinodiscophyceae</taxon>
        <taxon>Chaetocerotophycidae</taxon>
        <taxon>Chaetocerotales</taxon>
        <taxon>Chaetocerotaceae</taxon>
        <taxon>Chaetoceros</taxon>
    </lineage>
</organism>
<evidence type="ECO:0000313" key="3">
    <source>
        <dbReference type="EMBL" id="CAE0475912.1"/>
    </source>
</evidence>
<sequence>MSLSFAKILSSMRISTTTTPAHNSLSSSKNSKSKSLSTKNKNSNKQQYTTVTSPSIEKSKTVSSAPGSPSPSKSIMTTATAESSSGGTTIELPLPSDASGSSKTMNNGVPLLAKCSTDASELEQDQGQEEHLEQQQQQELPHDLPQSSVSARLGAVPEEDVAEDGKSDVVKEEDEEDNNSMDTFPTFPPNPHLINKENNSDGSGSKSADKSKATSKAKVKAVPTPRSSDSTSRRPKSKKQEPLTTVGMISSACIPSSPMRHAADSAGFGHANAGALAGTNAGLPASPRSTRGSQAHKSTASNSITLTRQQSILHESGKMLEYARKEVHKLRSKNAQLNTDFQLLKDNNQRLIDANCSLGDTCDTLNSHAKTLSKANHKLKSDAKRKVERVKKELMESKNHVGHLNTTITELKEELKMKHGSYIGEVQSRLQYQKAMAKIVETIQIKCRDHRLVETILSMCDDCEELHDC</sequence>
<feature type="compositionally biased region" description="Polar residues" evidence="2">
    <location>
        <begin position="13"/>
        <end position="22"/>
    </location>
</feature>
<dbReference type="EMBL" id="HBIO01027048">
    <property type="protein sequence ID" value="CAE0475912.1"/>
    <property type="molecule type" value="Transcribed_RNA"/>
</dbReference>
<name>A0A7S3QFP4_9STRA</name>
<keyword evidence="1" id="KW-0175">Coiled coil</keyword>
<feature type="compositionally biased region" description="Low complexity" evidence="2">
    <location>
        <begin position="23"/>
        <end position="45"/>
    </location>
</feature>
<evidence type="ECO:0000256" key="2">
    <source>
        <dbReference type="SAM" id="MobiDB-lite"/>
    </source>
</evidence>
<feature type="compositionally biased region" description="Polar residues" evidence="2">
    <location>
        <begin position="46"/>
        <end position="56"/>
    </location>
</feature>
<accession>A0A7S3QFP4</accession>
<feature type="region of interest" description="Disordered" evidence="2">
    <location>
        <begin position="13"/>
        <end position="247"/>
    </location>
</feature>